<gene>
    <name evidence="4" type="primary">bolA</name>
    <name evidence="4" type="ORF">MACH26_09450</name>
</gene>
<keyword evidence="4" id="KW-0238">DNA-binding</keyword>
<dbReference type="KEGG" id="pmaw:MACH26_09450"/>
<dbReference type="PANTHER" id="PTHR46229">
    <property type="entry name" value="BOLA TRANSCRIPTION REGULATOR"/>
    <property type="match status" value="1"/>
</dbReference>
<evidence type="ECO:0000256" key="1">
    <source>
        <dbReference type="ARBA" id="ARBA00005578"/>
    </source>
</evidence>
<dbReference type="EMBL" id="AP027272">
    <property type="protein sequence ID" value="BDX05424.1"/>
    <property type="molecule type" value="Genomic_DNA"/>
</dbReference>
<dbReference type="RefSeq" id="WP_338291398.1">
    <property type="nucleotide sequence ID" value="NZ_AP027272.1"/>
</dbReference>
<dbReference type="GO" id="GO:0006351">
    <property type="term" value="P:DNA-templated transcription"/>
    <property type="evidence" value="ECO:0007669"/>
    <property type="project" value="TreeGrafter"/>
</dbReference>
<dbReference type="InterPro" id="IPR002634">
    <property type="entry name" value="BolA"/>
</dbReference>
<proteinExistence type="inferred from homology"/>
<organism evidence="4 5">
    <name type="scientific">Planctobacterium marinum</name>
    <dbReference type="NCBI Taxonomy" id="1631968"/>
    <lineage>
        <taxon>Bacteria</taxon>
        <taxon>Pseudomonadati</taxon>
        <taxon>Pseudomonadota</taxon>
        <taxon>Gammaproteobacteria</taxon>
        <taxon>Alteromonadales</taxon>
        <taxon>Alteromonadaceae</taxon>
        <taxon>Planctobacterium</taxon>
    </lineage>
</organism>
<evidence type="ECO:0000313" key="4">
    <source>
        <dbReference type="EMBL" id="BDX05424.1"/>
    </source>
</evidence>
<dbReference type="PANTHER" id="PTHR46229:SF2">
    <property type="entry name" value="BOLA-LIKE PROTEIN 1"/>
    <property type="match status" value="1"/>
</dbReference>
<dbReference type="GO" id="GO:0005829">
    <property type="term" value="C:cytosol"/>
    <property type="evidence" value="ECO:0007669"/>
    <property type="project" value="TreeGrafter"/>
</dbReference>
<accession>A0AA48HHJ2</accession>
<protein>
    <recommendedName>
        <fullName evidence="2">DNA-binding transcriptional regulator BolA</fullName>
    </recommendedName>
</protein>
<dbReference type="AlphaFoldDB" id="A0AA48HHJ2"/>
<evidence type="ECO:0000313" key="5">
    <source>
        <dbReference type="Proteomes" id="UP001333710"/>
    </source>
</evidence>
<sequence length="107" mass="12151">MNIQNTIEDKLTEHFAPEFLEVINESSQHNVPIGSETHFKVVLVTPRFAGQRLLHRHKDVNKVLKDEIENHIHALALHTYTDQEWERLYGDAPDSPACLGGAGRKVS</sequence>
<dbReference type="InterPro" id="IPR050961">
    <property type="entry name" value="BolA/IbaG_stress_morph_reg"/>
</dbReference>
<comment type="similarity">
    <text evidence="1 3">Belongs to the BolA/IbaG family.</text>
</comment>
<name>A0AA48HHJ2_9ALTE</name>
<dbReference type="Gene3D" id="3.30.300.90">
    <property type="entry name" value="BolA-like"/>
    <property type="match status" value="1"/>
</dbReference>
<dbReference type="SUPFAM" id="SSF82657">
    <property type="entry name" value="BolA-like"/>
    <property type="match status" value="1"/>
</dbReference>
<dbReference type="InterPro" id="IPR036065">
    <property type="entry name" value="BolA-like_sf"/>
</dbReference>
<evidence type="ECO:0000256" key="3">
    <source>
        <dbReference type="RuleBase" id="RU003860"/>
    </source>
</evidence>
<evidence type="ECO:0000256" key="2">
    <source>
        <dbReference type="ARBA" id="ARBA00074073"/>
    </source>
</evidence>
<dbReference type="PIRSF" id="PIRSF003113">
    <property type="entry name" value="BolA"/>
    <property type="match status" value="1"/>
</dbReference>
<dbReference type="Proteomes" id="UP001333710">
    <property type="component" value="Chromosome"/>
</dbReference>
<dbReference type="FunFam" id="3.30.300.90:FF:000001">
    <property type="entry name" value="Transcriptional regulator BolA"/>
    <property type="match status" value="1"/>
</dbReference>
<keyword evidence="5" id="KW-1185">Reference proteome</keyword>
<dbReference type="GO" id="GO:0003677">
    <property type="term" value="F:DNA binding"/>
    <property type="evidence" value="ECO:0007669"/>
    <property type="project" value="UniProtKB-KW"/>
</dbReference>
<reference evidence="4" key="1">
    <citation type="submission" date="2023-01" db="EMBL/GenBank/DDBJ databases">
        <title>Complete genome sequence of Planctobacterium marinum strain Dej080120_11.</title>
        <authorList>
            <person name="Ueki S."/>
            <person name="Maruyama F."/>
        </authorList>
    </citation>
    <scope>NUCLEOTIDE SEQUENCE</scope>
    <source>
        <strain evidence="4">Dej080120_11</strain>
    </source>
</reference>
<dbReference type="GO" id="GO:1990229">
    <property type="term" value="C:iron-sulfur cluster assembly complex"/>
    <property type="evidence" value="ECO:0007669"/>
    <property type="project" value="UniProtKB-ARBA"/>
</dbReference>
<dbReference type="Pfam" id="PF01722">
    <property type="entry name" value="BolA"/>
    <property type="match status" value="1"/>
</dbReference>